<dbReference type="EMBL" id="GG678592">
    <property type="protein sequence ID" value="EER09096.1"/>
    <property type="molecule type" value="Genomic_DNA"/>
</dbReference>
<keyword evidence="2" id="KW-1185">Reference proteome</keyword>
<proteinExistence type="predicted"/>
<evidence type="ECO:0000313" key="1">
    <source>
        <dbReference type="EMBL" id="EER09096.1"/>
    </source>
</evidence>
<dbReference type="AlphaFoldDB" id="C5L2K2"/>
<dbReference type="SUPFAM" id="SSF51735">
    <property type="entry name" value="NAD(P)-binding Rossmann-fold domains"/>
    <property type="match status" value="1"/>
</dbReference>
<dbReference type="InParanoid" id="C5L2K2"/>
<protein>
    <recommendedName>
        <fullName evidence="3">Lactate/malate dehydrogenase N-terminal domain-containing protein</fullName>
    </recommendedName>
</protein>
<accession>C5L2K2</accession>
<sequence length="53" mass="5708">MLTRCLPTLQKVTAAGFHKMKFRTFPPARVAITGARGSVGTNLAFRIAMGDTV</sequence>
<dbReference type="Proteomes" id="UP000007800">
    <property type="component" value="Unassembled WGS sequence"/>
</dbReference>
<dbReference type="GeneID" id="9065182"/>
<organism evidence="2">
    <name type="scientific">Perkinsus marinus (strain ATCC 50983 / TXsc)</name>
    <dbReference type="NCBI Taxonomy" id="423536"/>
    <lineage>
        <taxon>Eukaryota</taxon>
        <taxon>Sar</taxon>
        <taxon>Alveolata</taxon>
        <taxon>Perkinsozoa</taxon>
        <taxon>Perkinsea</taxon>
        <taxon>Perkinsida</taxon>
        <taxon>Perkinsidae</taxon>
        <taxon>Perkinsus</taxon>
    </lineage>
</organism>
<reference evidence="1 2" key="1">
    <citation type="submission" date="2008-07" db="EMBL/GenBank/DDBJ databases">
        <authorList>
            <person name="El-Sayed N."/>
            <person name="Caler E."/>
            <person name="Inman J."/>
            <person name="Amedeo P."/>
            <person name="Hass B."/>
            <person name="Wortman J."/>
        </authorList>
    </citation>
    <scope>NUCLEOTIDE SEQUENCE [LARGE SCALE GENOMIC DNA]</scope>
    <source>
        <strain evidence="2">ATCC 50983 / TXsc</strain>
    </source>
</reference>
<evidence type="ECO:0008006" key="3">
    <source>
        <dbReference type="Google" id="ProtNLM"/>
    </source>
</evidence>
<evidence type="ECO:0000313" key="2">
    <source>
        <dbReference type="Proteomes" id="UP000007800"/>
    </source>
</evidence>
<dbReference type="InterPro" id="IPR036291">
    <property type="entry name" value="NAD(P)-bd_dom_sf"/>
</dbReference>
<dbReference type="RefSeq" id="XP_002777280.1">
    <property type="nucleotide sequence ID" value="XM_002777234.1"/>
</dbReference>
<name>C5L2K2_PERM5</name>
<gene>
    <name evidence="1" type="ORF">Pmar_PMAR021746</name>
</gene>